<dbReference type="FunFam" id="3.90.228.10:FF:000015">
    <property type="entry name" value="C2H2-like zinc finger protein"/>
    <property type="match status" value="1"/>
</dbReference>
<dbReference type="PANTHER" id="PTHR31681:SF108">
    <property type="entry name" value="FACTOR, PUTATIVE-RELATED"/>
    <property type="match status" value="1"/>
</dbReference>
<sequence length="419" mass="46319">MSSAWLTSLKRSVNCKPKLPDVKEPAANDSTEKNSPCLCSSGCSRSLSNLRDVIHGSKRQADKAPRIGSPTSIASSEIINQITHQAVFTDSKCVLEIKTQCSGNDDGKGGSTFVGTFRPGTPGPGDRFMELAYNSRRSRKIIAGPSLMRSSCGISSSKPRRSLDFESQRYVCQKCGEIFKKLEAIESHHLSTHAVLDIEKLESHLICAVTALSEGDSSKKIVELICQTSFLEPENKFGEIERILKIHNMQRTLVQFEDYREMVKLKANKLSKKHPRCLADGNELLRFYGSTVACSLGMENTSSLCTLEQCEVCQILRQGFFSKKEANGCRGVFTSSTSKRAMESVELDKEKHSLRKALVVCRVIAGRVVKGLEKMREMEGQSSFDSVAGKADCHSNIEELYSLSPRALLPCFILIICKN</sequence>
<dbReference type="GO" id="GO:0008270">
    <property type="term" value="F:zinc ion binding"/>
    <property type="evidence" value="ECO:0007669"/>
    <property type="project" value="UniProtKB-KW"/>
</dbReference>
<evidence type="ECO:0000256" key="1">
    <source>
        <dbReference type="PROSITE-ProRule" id="PRU00042"/>
    </source>
</evidence>
<evidence type="ECO:0000313" key="4">
    <source>
        <dbReference type="EMBL" id="MBA0745638.1"/>
    </source>
</evidence>
<dbReference type="AlphaFoldDB" id="A0A7J9CB62"/>
<organism evidence="4 5">
    <name type="scientific">Gossypium gossypioides</name>
    <name type="common">Mexican cotton</name>
    <name type="synonym">Selera gossypioides</name>
    <dbReference type="NCBI Taxonomy" id="34282"/>
    <lineage>
        <taxon>Eukaryota</taxon>
        <taxon>Viridiplantae</taxon>
        <taxon>Streptophyta</taxon>
        <taxon>Embryophyta</taxon>
        <taxon>Tracheophyta</taxon>
        <taxon>Spermatophyta</taxon>
        <taxon>Magnoliopsida</taxon>
        <taxon>eudicotyledons</taxon>
        <taxon>Gunneridae</taxon>
        <taxon>Pentapetalae</taxon>
        <taxon>rosids</taxon>
        <taxon>malvids</taxon>
        <taxon>Malvales</taxon>
        <taxon>Malvaceae</taxon>
        <taxon>Malvoideae</taxon>
        <taxon>Gossypium</taxon>
    </lineage>
</organism>
<keyword evidence="1" id="KW-0479">Metal-binding</keyword>
<name>A0A7J9CB62_GOSGO</name>
<dbReference type="Proteomes" id="UP000593579">
    <property type="component" value="Unassembled WGS sequence"/>
</dbReference>
<evidence type="ECO:0000256" key="2">
    <source>
        <dbReference type="SAM" id="MobiDB-lite"/>
    </source>
</evidence>
<dbReference type="SUPFAM" id="SSF56399">
    <property type="entry name" value="ADP-ribosylation"/>
    <property type="match status" value="1"/>
</dbReference>
<dbReference type="Gene3D" id="3.90.228.10">
    <property type="match status" value="1"/>
</dbReference>
<dbReference type="PROSITE" id="PS50157">
    <property type="entry name" value="ZINC_FINGER_C2H2_2"/>
    <property type="match status" value="1"/>
</dbReference>
<reference evidence="4 5" key="1">
    <citation type="journal article" date="2019" name="Genome Biol. Evol.">
        <title>Insights into the evolution of the New World diploid cottons (Gossypium, subgenus Houzingenia) based on genome sequencing.</title>
        <authorList>
            <person name="Grover C.E."/>
            <person name="Arick M.A. 2nd"/>
            <person name="Thrash A."/>
            <person name="Conover J.L."/>
            <person name="Sanders W.S."/>
            <person name="Peterson D.G."/>
            <person name="Frelichowski J.E."/>
            <person name="Scheffler J.A."/>
            <person name="Scheffler B.E."/>
            <person name="Wendel J.F."/>
        </authorList>
    </citation>
    <scope>NUCLEOTIDE SEQUENCE [LARGE SCALE GENOMIC DNA]</scope>
    <source>
        <strain evidence="4">5</strain>
        <tissue evidence="4">Leaf</tissue>
    </source>
</reference>
<gene>
    <name evidence="4" type="ORF">Gogos_008209</name>
</gene>
<accession>A0A7J9CB62</accession>
<dbReference type="OrthoDB" id="9514740at2759"/>
<feature type="region of interest" description="Disordered" evidence="2">
    <location>
        <begin position="17"/>
        <end position="38"/>
    </location>
</feature>
<keyword evidence="1" id="KW-0863">Zinc-finger</keyword>
<dbReference type="InterPro" id="IPR013087">
    <property type="entry name" value="Znf_C2H2_type"/>
</dbReference>
<proteinExistence type="predicted"/>
<evidence type="ECO:0000313" key="5">
    <source>
        <dbReference type="Proteomes" id="UP000593579"/>
    </source>
</evidence>
<keyword evidence="1" id="KW-0862">Zinc</keyword>
<feature type="compositionally biased region" description="Basic and acidic residues" evidence="2">
    <location>
        <begin position="18"/>
        <end position="32"/>
    </location>
</feature>
<comment type="caution">
    <text evidence="4">The sequence shown here is derived from an EMBL/GenBank/DDBJ whole genome shotgun (WGS) entry which is preliminary data.</text>
</comment>
<keyword evidence="5" id="KW-1185">Reference proteome</keyword>
<evidence type="ECO:0000259" key="3">
    <source>
        <dbReference type="PROSITE" id="PS50157"/>
    </source>
</evidence>
<feature type="domain" description="C2H2-type" evidence="3">
    <location>
        <begin position="170"/>
        <end position="194"/>
    </location>
</feature>
<protein>
    <recommendedName>
        <fullName evidence="3">C2H2-type domain-containing protein</fullName>
    </recommendedName>
</protein>
<dbReference type="PROSITE" id="PS00028">
    <property type="entry name" value="ZINC_FINGER_C2H2_1"/>
    <property type="match status" value="1"/>
</dbReference>
<dbReference type="EMBL" id="JABEZY010000009">
    <property type="protein sequence ID" value="MBA0745638.1"/>
    <property type="molecule type" value="Genomic_DNA"/>
</dbReference>
<dbReference type="PANTHER" id="PTHR31681">
    <property type="entry name" value="C2H2-LIKE ZINC FINGER PROTEIN"/>
    <property type="match status" value="1"/>
</dbReference>